<accession>A0A0G4EE02</accession>
<evidence type="ECO:0000313" key="2">
    <source>
        <dbReference type="EMBL" id="CEL93979.1"/>
    </source>
</evidence>
<evidence type="ECO:0000256" key="1">
    <source>
        <dbReference type="SAM" id="MobiDB-lite"/>
    </source>
</evidence>
<reference evidence="2 3" key="1">
    <citation type="submission" date="2014-11" db="EMBL/GenBank/DDBJ databases">
        <authorList>
            <person name="Zhu J."/>
            <person name="Qi W."/>
            <person name="Song R."/>
        </authorList>
    </citation>
    <scope>NUCLEOTIDE SEQUENCE [LARGE SCALE GENOMIC DNA]</scope>
</reference>
<evidence type="ECO:0000313" key="3">
    <source>
        <dbReference type="Proteomes" id="UP000041254"/>
    </source>
</evidence>
<gene>
    <name evidence="2" type="ORF">Vbra_20324</name>
</gene>
<name>A0A0G4EE02_VITBC</name>
<dbReference type="AlphaFoldDB" id="A0A0G4EE02"/>
<feature type="compositionally biased region" description="Basic and acidic residues" evidence="1">
    <location>
        <begin position="66"/>
        <end position="97"/>
    </location>
</feature>
<feature type="compositionally biased region" description="Basic and acidic residues" evidence="1">
    <location>
        <begin position="1"/>
        <end position="11"/>
    </location>
</feature>
<dbReference type="EMBL" id="CDMY01000200">
    <property type="protein sequence ID" value="CEL93979.1"/>
    <property type="molecule type" value="Genomic_DNA"/>
</dbReference>
<proteinExistence type="predicted"/>
<feature type="compositionally biased region" description="Acidic residues" evidence="1">
    <location>
        <begin position="112"/>
        <end position="129"/>
    </location>
</feature>
<feature type="region of interest" description="Disordered" evidence="1">
    <location>
        <begin position="1"/>
        <end position="40"/>
    </location>
</feature>
<protein>
    <submittedName>
        <fullName evidence="2">Uncharacterized protein</fullName>
    </submittedName>
</protein>
<feature type="compositionally biased region" description="Basic residues" evidence="1">
    <location>
        <begin position="138"/>
        <end position="153"/>
    </location>
</feature>
<dbReference type="InParanoid" id="A0A0G4EE02"/>
<organism evidence="2 3">
    <name type="scientific">Vitrella brassicaformis (strain CCMP3155)</name>
    <dbReference type="NCBI Taxonomy" id="1169540"/>
    <lineage>
        <taxon>Eukaryota</taxon>
        <taxon>Sar</taxon>
        <taxon>Alveolata</taxon>
        <taxon>Colpodellida</taxon>
        <taxon>Vitrellaceae</taxon>
        <taxon>Vitrella</taxon>
    </lineage>
</organism>
<dbReference type="Proteomes" id="UP000041254">
    <property type="component" value="Unassembled WGS sequence"/>
</dbReference>
<feature type="region of interest" description="Disordered" evidence="1">
    <location>
        <begin position="66"/>
        <end position="173"/>
    </location>
</feature>
<sequence length="263" mass="29058">MESAGEKRDVMEAMGEAVDPEPEAVGTGAASSSNADVSEERKKLEAGLVDALSEGDWRRVSELAHELLGHGSESKEVKRKKDVEKGSDDDTDKEGLRKRSKRRKKCVASSASEEEGSASEAAESDADDSDPFRGISLKPKRSRARRMRRKSSTRARSSRDLSDSEEESESSNKLFDDEAIECEVILRKRERLASGRVAFDPPKKLETNWADAECSSCKAGELSKPGHSDMRCPVKNFEEQLTFEALQERTSKKPDQYGAHACD</sequence>
<keyword evidence="3" id="KW-1185">Reference proteome</keyword>
<dbReference type="VEuPathDB" id="CryptoDB:Vbra_20324"/>